<dbReference type="Pfam" id="PF01515">
    <property type="entry name" value="PTA_PTB"/>
    <property type="match status" value="1"/>
</dbReference>
<dbReference type="AlphaFoldDB" id="A0A7X1N6S6"/>
<reference evidence="5 6" key="1">
    <citation type="submission" date="2019-10" db="EMBL/GenBank/DDBJ databases">
        <title>Paraburkholderia sp. isolated from nodules of Mimosa pudica from Brazilian Atlantic Forest soils.</title>
        <authorList>
            <person name="Paulitsch F."/>
            <person name="Hungria M."/>
            <person name="Dall'Agnol R."/>
        </authorList>
    </citation>
    <scope>NUCLEOTIDE SEQUENCE [LARGE SCALE GENOMIC DNA]</scope>
    <source>
        <strain evidence="5 6">CNPSo 3157</strain>
    </source>
</reference>
<comment type="similarity">
    <text evidence="1">Belongs to the phosphate acetyltransferase and butyryltransferase family.</text>
</comment>
<dbReference type="InterPro" id="IPR050500">
    <property type="entry name" value="Phos_Acetyltrans/Butyryltrans"/>
</dbReference>
<dbReference type="GO" id="GO:0008959">
    <property type="term" value="F:phosphate acetyltransferase activity"/>
    <property type="evidence" value="ECO:0007669"/>
    <property type="project" value="UniProtKB-EC"/>
</dbReference>
<dbReference type="RefSeq" id="WP_152755740.1">
    <property type="nucleotide sequence ID" value="NZ_WHNP01000004.1"/>
</dbReference>
<dbReference type="Proteomes" id="UP000484381">
    <property type="component" value="Unassembled WGS sequence"/>
</dbReference>
<evidence type="ECO:0000256" key="1">
    <source>
        <dbReference type="ARBA" id="ARBA00005656"/>
    </source>
</evidence>
<keyword evidence="3 5" id="KW-0012">Acyltransferase</keyword>
<evidence type="ECO:0000313" key="5">
    <source>
        <dbReference type="EMBL" id="MPW16404.1"/>
    </source>
</evidence>
<dbReference type="EC" id="2.3.1.8" evidence="5"/>
<dbReference type="PIRSF" id="PIRSF000428">
    <property type="entry name" value="P_Ac_trans"/>
    <property type="match status" value="1"/>
</dbReference>
<organism evidence="5 6">
    <name type="scientific">Paraburkholderia franconis</name>
    <dbReference type="NCBI Taxonomy" id="2654983"/>
    <lineage>
        <taxon>Bacteria</taxon>
        <taxon>Pseudomonadati</taxon>
        <taxon>Pseudomonadota</taxon>
        <taxon>Betaproteobacteria</taxon>
        <taxon>Burkholderiales</taxon>
        <taxon>Burkholderiaceae</taxon>
        <taxon>Paraburkholderia</taxon>
    </lineage>
</organism>
<feature type="domain" description="Phosphate acetyl/butaryl transferase" evidence="4">
    <location>
        <begin position="96"/>
        <end position="308"/>
    </location>
</feature>
<dbReference type="PANTHER" id="PTHR43356:SF2">
    <property type="entry name" value="PHOSPHATE ACETYLTRANSFERASE"/>
    <property type="match status" value="1"/>
</dbReference>
<evidence type="ECO:0000256" key="3">
    <source>
        <dbReference type="ARBA" id="ARBA00023315"/>
    </source>
</evidence>
<dbReference type="NCBIfam" id="NF006045">
    <property type="entry name" value="PRK08190.1"/>
    <property type="match status" value="1"/>
</dbReference>
<name>A0A7X1N6S6_9BURK</name>
<dbReference type="SUPFAM" id="SSF53659">
    <property type="entry name" value="Isocitrate/Isopropylmalate dehydrogenase-like"/>
    <property type="match status" value="1"/>
</dbReference>
<dbReference type="InterPro" id="IPR012147">
    <property type="entry name" value="P_Ac_Bu_trans"/>
</dbReference>
<evidence type="ECO:0000256" key="2">
    <source>
        <dbReference type="ARBA" id="ARBA00022679"/>
    </source>
</evidence>
<protein>
    <submittedName>
        <fullName evidence="5">Phosphate acetyltransferase</fullName>
        <ecNumber evidence="5">2.3.1.8</ecNumber>
    </submittedName>
</protein>
<sequence length="325" mass="34220">MSHTRAHTMEPQREHKREKYERLVDFAASLPPTPTAVAHPCDHDSLSAVVEAARLKLIAPILVGPRAKIEAAAKEGLLDLGDLPIVDAPHSHAAAECAVRLVHEGKAQALMKGSLHTDELMAAVVARETGLRTERRVSHCFIMDVPGREDPLIITDAAVNISPTLDEKRDIVQNAIDLAHALRFPEARVAILSAMETVNSKVPSTLEAAALCKMADRGQITGGILDGPLALDNAISEEAAKIKGIVSPVAGHANVLVVPDLEAGNMLAKSLTFLAGADAAGIVLGAKVPIILTSRADSVITRLASCAVASMVALARREQPSAAIV</sequence>
<keyword evidence="6" id="KW-1185">Reference proteome</keyword>
<dbReference type="PANTHER" id="PTHR43356">
    <property type="entry name" value="PHOSPHATE ACETYLTRANSFERASE"/>
    <property type="match status" value="1"/>
</dbReference>
<dbReference type="Gene3D" id="3.40.718.10">
    <property type="entry name" value="Isopropylmalate Dehydrogenase"/>
    <property type="match status" value="1"/>
</dbReference>
<proteinExistence type="inferred from homology"/>
<evidence type="ECO:0000259" key="4">
    <source>
        <dbReference type="Pfam" id="PF01515"/>
    </source>
</evidence>
<dbReference type="InterPro" id="IPR002505">
    <property type="entry name" value="PTA_PTB"/>
</dbReference>
<accession>A0A7X1N6S6</accession>
<keyword evidence="2 5" id="KW-0808">Transferase</keyword>
<dbReference type="NCBIfam" id="NF008852">
    <property type="entry name" value="PRK11890.1"/>
    <property type="match status" value="1"/>
</dbReference>
<evidence type="ECO:0000313" key="6">
    <source>
        <dbReference type="Proteomes" id="UP000484381"/>
    </source>
</evidence>
<gene>
    <name evidence="5" type="ORF">GCT13_05525</name>
</gene>
<dbReference type="EMBL" id="WHNP01000004">
    <property type="protein sequence ID" value="MPW16404.1"/>
    <property type="molecule type" value="Genomic_DNA"/>
</dbReference>
<comment type="caution">
    <text evidence="5">The sequence shown here is derived from an EMBL/GenBank/DDBJ whole genome shotgun (WGS) entry which is preliminary data.</text>
</comment>